<dbReference type="EMBL" id="LN649231">
    <property type="protein sequence ID" value="CEI70005.1"/>
    <property type="molecule type" value="Genomic_DNA"/>
</dbReference>
<organism evidence="1 2">
    <name type="scientific">Fusarium venenatum</name>
    <dbReference type="NCBI Taxonomy" id="56646"/>
    <lineage>
        <taxon>Eukaryota</taxon>
        <taxon>Fungi</taxon>
        <taxon>Dikarya</taxon>
        <taxon>Ascomycota</taxon>
        <taxon>Pezizomycotina</taxon>
        <taxon>Sordariomycetes</taxon>
        <taxon>Hypocreomycetidae</taxon>
        <taxon>Hypocreales</taxon>
        <taxon>Nectriaceae</taxon>
        <taxon>Fusarium</taxon>
    </lineage>
</organism>
<accession>A0A2L2U4H5</accession>
<evidence type="ECO:0000313" key="1">
    <source>
        <dbReference type="EMBL" id="CEI70005.1"/>
    </source>
</evidence>
<evidence type="ECO:0000313" key="2">
    <source>
        <dbReference type="Proteomes" id="UP000245910"/>
    </source>
</evidence>
<keyword evidence="2" id="KW-1185">Reference proteome</keyword>
<name>A0A2L2U4H5_9HYPO</name>
<reference evidence="2" key="1">
    <citation type="submission" date="2014-10" db="EMBL/GenBank/DDBJ databases">
        <authorList>
            <person name="King R."/>
        </authorList>
    </citation>
    <scope>NUCLEOTIDE SEQUENCE [LARGE SCALE GENOMIC DNA]</scope>
    <source>
        <strain evidence="2">A3/5</strain>
    </source>
</reference>
<dbReference type="AlphaFoldDB" id="A0A2L2U4H5"/>
<dbReference type="Proteomes" id="UP000245910">
    <property type="component" value="Chromosome III"/>
</dbReference>
<protein>
    <submittedName>
        <fullName evidence="1">Uncharacterized protein</fullName>
    </submittedName>
</protein>
<proteinExistence type="predicted"/>
<sequence length="148" mass="15917">MRFSLGLEQLAVAASGCVIVKGPIPVTGIASQRVSSISRTVIWLGGQRFELFPVAPCHFEPSPLIHTPSAQSESVSVTFNFDWAQAVRGTSAQSLPTGIFVAARDWAFSHHVPVAAGEARAWSQPDQRPTGHSVIVYEEALVTERPPV</sequence>